<evidence type="ECO:0000313" key="2">
    <source>
        <dbReference type="Proteomes" id="UP000499080"/>
    </source>
</evidence>
<keyword evidence="2" id="KW-1185">Reference proteome</keyword>
<evidence type="ECO:0000313" key="1">
    <source>
        <dbReference type="EMBL" id="GBM46821.1"/>
    </source>
</evidence>
<proteinExistence type="predicted"/>
<dbReference type="EMBL" id="BGPR01001154">
    <property type="protein sequence ID" value="GBM46821.1"/>
    <property type="molecule type" value="Genomic_DNA"/>
</dbReference>
<dbReference type="Proteomes" id="UP000499080">
    <property type="component" value="Unassembled WGS sequence"/>
</dbReference>
<comment type="caution">
    <text evidence="1">The sequence shown here is derived from an EMBL/GenBank/DDBJ whole genome shotgun (WGS) entry which is preliminary data.</text>
</comment>
<reference evidence="1 2" key="1">
    <citation type="journal article" date="2019" name="Sci. Rep.">
        <title>Orb-weaving spider Araneus ventricosus genome elucidates the spidroin gene catalogue.</title>
        <authorList>
            <person name="Kono N."/>
            <person name="Nakamura H."/>
            <person name="Ohtoshi R."/>
            <person name="Moran D.A.P."/>
            <person name="Shinohara A."/>
            <person name="Yoshida Y."/>
            <person name="Fujiwara M."/>
            <person name="Mori M."/>
            <person name="Tomita M."/>
            <person name="Arakawa K."/>
        </authorList>
    </citation>
    <scope>NUCLEOTIDE SEQUENCE [LARGE SCALE GENOMIC DNA]</scope>
</reference>
<accession>A0A4Y2G0G7</accession>
<protein>
    <submittedName>
        <fullName evidence="1">Uncharacterized protein</fullName>
    </submittedName>
</protein>
<gene>
    <name evidence="1" type="ORF">AVEN_132482_1</name>
</gene>
<dbReference type="AlphaFoldDB" id="A0A4Y2G0G7"/>
<organism evidence="1 2">
    <name type="scientific">Araneus ventricosus</name>
    <name type="common">Orbweaver spider</name>
    <name type="synonym">Epeira ventricosa</name>
    <dbReference type="NCBI Taxonomy" id="182803"/>
    <lineage>
        <taxon>Eukaryota</taxon>
        <taxon>Metazoa</taxon>
        <taxon>Ecdysozoa</taxon>
        <taxon>Arthropoda</taxon>
        <taxon>Chelicerata</taxon>
        <taxon>Arachnida</taxon>
        <taxon>Araneae</taxon>
        <taxon>Araneomorphae</taxon>
        <taxon>Entelegynae</taxon>
        <taxon>Araneoidea</taxon>
        <taxon>Araneidae</taxon>
        <taxon>Araneus</taxon>
    </lineage>
</organism>
<sequence>MSPPLRANGVVALHTILFFSPSIYLGQLEPLRANRKPIRYASLRSPTVLFLPPIVKTRTPPYFDFLYSQRDSPSHRSHFSIYGQGIQTDREVTQTS</sequence>
<name>A0A4Y2G0G7_ARAVE</name>